<dbReference type="SUPFAM" id="SSF52038">
    <property type="entry name" value="Barstar-related"/>
    <property type="match status" value="1"/>
</dbReference>
<evidence type="ECO:0000256" key="1">
    <source>
        <dbReference type="ARBA" id="ARBA00006845"/>
    </source>
</evidence>
<evidence type="ECO:0000259" key="2">
    <source>
        <dbReference type="Pfam" id="PF01337"/>
    </source>
</evidence>
<protein>
    <recommendedName>
        <fullName evidence="2">Barstar (barnase inhibitor) domain-containing protein</fullName>
    </recommendedName>
</protein>
<proteinExistence type="inferred from homology"/>
<dbReference type="Pfam" id="PF01337">
    <property type="entry name" value="Barstar"/>
    <property type="match status" value="1"/>
</dbReference>
<dbReference type="EMBL" id="BOOO01000009">
    <property type="protein sequence ID" value="GII28428.1"/>
    <property type="molecule type" value="Genomic_DNA"/>
</dbReference>
<keyword evidence="4" id="KW-1185">Reference proteome</keyword>
<dbReference type="AlphaFoldDB" id="A0A8J3X9C8"/>
<dbReference type="Proteomes" id="UP000650628">
    <property type="component" value="Unassembled WGS sequence"/>
</dbReference>
<comment type="caution">
    <text evidence="3">The sequence shown here is derived from an EMBL/GenBank/DDBJ whole genome shotgun (WGS) entry which is preliminary data.</text>
</comment>
<evidence type="ECO:0000313" key="4">
    <source>
        <dbReference type="Proteomes" id="UP000650628"/>
    </source>
</evidence>
<dbReference type="RefSeq" id="WP_203952479.1">
    <property type="nucleotide sequence ID" value="NZ_BOOO01000009.1"/>
</dbReference>
<reference evidence="3 4" key="1">
    <citation type="submission" date="2021-01" db="EMBL/GenBank/DDBJ databases">
        <title>Whole genome shotgun sequence of Planotetraspora mira NBRC 15435.</title>
        <authorList>
            <person name="Komaki H."/>
            <person name="Tamura T."/>
        </authorList>
    </citation>
    <scope>NUCLEOTIDE SEQUENCE [LARGE SCALE GENOMIC DNA]</scope>
    <source>
        <strain evidence="3 4">NBRC 15435</strain>
    </source>
</reference>
<dbReference type="Gene3D" id="3.30.370.10">
    <property type="entry name" value="Barstar-like"/>
    <property type="match status" value="1"/>
</dbReference>
<comment type="similarity">
    <text evidence="1">Belongs to the barstar family.</text>
</comment>
<accession>A0A8J3X9C8</accession>
<sequence>MTSAARPLPPWLTVSTGLAPAVVDGSACRTRAAFFEEAARALRLPGYFGRNWDALTDSLRDVIRTGIVALIVEHAEELLSDEPPEQFATLLAVLAGAADAGLTVTLCTEPGQETLLRRRVAAALA</sequence>
<name>A0A8J3X9C8_9ACTN</name>
<dbReference type="InterPro" id="IPR035905">
    <property type="entry name" value="Barstar-like_sf"/>
</dbReference>
<evidence type="ECO:0000313" key="3">
    <source>
        <dbReference type="EMBL" id="GII28428.1"/>
    </source>
</evidence>
<gene>
    <name evidence="3" type="ORF">Pmi06nite_18700</name>
</gene>
<feature type="domain" description="Barstar (barnase inhibitor)" evidence="2">
    <location>
        <begin position="21"/>
        <end position="99"/>
    </location>
</feature>
<organism evidence="3 4">
    <name type="scientific">Planotetraspora mira</name>
    <dbReference type="NCBI Taxonomy" id="58121"/>
    <lineage>
        <taxon>Bacteria</taxon>
        <taxon>Bacillati</taxon>
        <taxon>Actinomycetota</taxon>
        <taxon>Actinomycetes</taxon>
        <taxon>Streptosporangiales</taxon>
        <taxon>Streptosporangiaceae</taxon>
        <taxon>Planotetraspora</taxon>
    </lineage>
</organism>
<dbReference type="InterPro" id="IPR000468">
    <property type="entry name" value="Barstar"/>
</dbReference>